<dbReference type="Pfam" id="PF02607">
    <property type="entry name" value="B12-binding_2"/>
    <property type="match status" value="1"/>
</dbReference>
<comment type="caution">
    <text evidence="2">The sequence shown here is derived from an EMBL/GenBank/DDBJ whole genome shotgun (WGS) entry which is preliminary data.</text>
</comment>
<sequence>MIFLVSILNSTNQTVFNMNNQSICAAYRNKTVMTKQELLTALNNVLNTISQDEKTFYSANLSTLAESVNQDIETREDLKSIIGENPIQRLRDQHVNHAHFMTTAMKMVDPEQIYDHVIGLYNAYTKKDITFDYCLLTLTAWKKSITLISQNKLSNIIQLYQLLIDNHGYFIQVTTDNFHLGNKINSDPEYDNVLDEFIAALLQPSLKTAENIAKKFISDGGNISDFWLKIITPALYKIGDLWENSKITVGEEHTATSLCQMVMSSYYSEVIKHVENKPTIVAITSPNELHQVGLRMLADTLELSGYPVEFLPPNSTVEQIVETIEEEEAVMLIISTTLKGNLEATKEIITKIRHHNNNKTLIIVGAKLIMATRRSETMLMPTTLSVLLMK</sequence>
<dbReference type="EMBL" id="SZVP01000001">
    <property type="protein sequence ID" value="TMM47906.1"/>
    <property type="molecule type" value="Genomic_DNA"/>
</dbReference>
<keyword evidence="3" id="KW-1185">Reference proteome</keyword>
<dbReference type="InterPro" id="IPR003759">
    <property type="entry name" value="Cbl-bd_cap"/>
</dbReference>
<dbReference type="CDD" id="cd02065">
    <property type="entry name" value="B12-binding_like"/>
    <property type="match status" value="1"/>
</dbReference>
<dbReference type="OrthoDB" id="5756833at2"/>
<name>A0A8H2JPW3_9GAMM</name>
<dbReference type="GO" id="GO:0046872">
    <property type="term" value="F:metal ion binding"/>
    <property type="evidence" value="ECO:0007669"/>
    <property type="project" value="InterPro"/>
</dbReference>
<protein>
    <submittedName>
        <fullName evidence="2">Cobalamin B12-binding domain-containing protein</fullName>
    </submittedName>
</protein>
<dbReference type="AlphaFoldDB" id="A0A8H2JPW3"/>
<dbReference type="SUPFAM" id="SSF52242">
    <property type="entry name" value="Cobalamin (vitamin B12)-binding domain"/>
    <property type="match status" value="1"/>
</dbReference>
<dbReference type="InterPro" id="IPR036594">
    <property type="entry name" value="Meth_synthase_dom"/>
</dbReference>
<gene>
    <name evidence="2" type="ORF">FCS21_02795</name>
</gene>
<dbReference type="InterPro" id="IPR036724">
    <property type="entry name" value="Cobalamin-bd_sf"/>
</dbReference>
<organism evidence="2 3">
    <name type="scientific">Colwellia ponticola</name>
    <dbReference type="NCBI Taxonomy" id="2304625"/>
    <lineage>
        <taxon>Bacteria</taxon>
        <taxon>Pseudomonadati</taxon>
        <taxon>Pseudomonadota</taxon>
        <taxon>Gammaproteobacteria</taxon>
        <taxon>Alteromonadales</taxon>
        <taxon>Colwelliaceae</taxon>
        <taxon>Colwellia</taxon>
    </lineage>
</organism>
<dbReference type="Proteomes" id="UP000307702">
    <property type="component" value="Unassembled WGS sequence"/>
</dbReference>
<dbReference type="GO" id="GO:0031419">
    <property type="term" value="F:cobalamin binding"/>
    <property type="evidence" value="ECO:0007669"/>
    <property type="project" value="InterPro"/>
</dbReference>
<dbReference type="Gene3D" id="3.40.50.280">
    <property type="entry name" value="Cobalamin-binding domain"/>
    <property type="match status" value="1"/>
</dbReference>
<dbReference type="InterPro" id="IPR006158">
    <property type="entry name" value="Cobalamin-bd"/>
</dbReference>
<evidence type="ECO:0000259" key="1">
    <source>
        <dbReference type="PROSITE" id="PS51332"/>
    </source>
</evidence>
<reference evidence="2 3" key="1">
    <citation type="submission" date="2019-05" db="EMBL/GenBank/DDBJ databases">
        <title>Colwellia ponticola sp. nov., isolated from seawater.</title>
        <authorList>
            <person name="Yoon J.-H."/>
        </authorList>
    </citation>
    <scope>NUCLEOTIDE SEQUENCE [LARGE SCALE GENOMIC DNA]</scope>
    <source>
        <strain evidence="2 3">OISW-25</strain>
    </source>
</reference>
<dbReference type="Pfam" id="PF02310">
    <property type="entry name" value="B12-binding"/>
    <property type="match status" value="1"/>
</dbReference>
<accession>A0A8H2JPW3</accession>
<feature type="domain" description="B12-binding" evidence="1">
    <location>
        <begin position="277"/>
        <end position="365"/>
    </location>
</feature>
<dbReference type="Gene3D" id="1.10.1240.10">
    <property type="entry name" value="Methionine synthase domain"/>
    <property type="match status" value="1"/>
</dbReference>
<proteinExistence type="predicted"/>
<evidence type="ECO:0000313" key="3">
    <source>
        <dbReference type="Proteomes" id="UP000307702"/>
    </source>
</evidence>
<dbReference type="PROSITE" id="PS51332">
    <property type="entry name" value="B12_BINDING"/>
    <property type="match status" value="1"/>
</dbReference>
<evidence type="ECO:0000313" key="2">
    <source>
        <dbReference type="EMBL" id="TMM47906.1"/>
    </source>
</evidence>